<feature type="transmembrane region" description="Helical" evidence="1">
    <location>
        <begin position="42"/>
        <end position="66"/>
    </location>
</feature>
<dbReference type="Proteomes" id="UP000003882">
    <property type="component" value="Unassembled WGS sequence"/>
</dbReference>
<organism evidence="2 3">
    <name type="scientific">Bifidobacterium catenulatum DSM 16992 = JCM 1194 = LMG 11043</name>
    <dbReference type="NCBI Taxonomy" id="566552"/>
    <lineage>
        <taxon>Bacteria</taxon>
        <taxon>Bacillati</taxon>
        <taxon>Actinomycetota</taxon>
        <taxon>Actinomycetes</taxon>
        <taxon>Bifidobacteriales</taxon>
        <taxon>Bifidobacteriaceae</taxon>
        <taxon>Bifidobacterium</taxon>
    </lineage>
</organism>
<dbReference type="EMBL" id="ABXY01000005">
    <property type="protein sequence ID" value="EEB22296.1"/>
    <property type="molecule type" value="Genomic_DNA"/>
</dbReference>
<reference evidence="2 3" key="1">
    <citation type="submission" date="2008-10" db="EMBL/GenBank/DDBJ databases">
        <title>Draft genome sequence of Bifidobacterium catenulatum (DSM 16992).</title>
        <authorList>
            <person name="Sudarsanam P."/>
            <person name="Ley R."/>
            <person name="Guruge J."/>
            <person name="Turnbaugh P.J."/>
            <person name="Mahowald M."/>
            <person name="Liep D."/>
            <person name="Gordon J."/>
        </authorList>
    </citation>
    <scope>NUCLEOTIDE SEQUENCE [LARGE SCALE GENOMIC DNA]</scope>
    <source>
        <strain evidence="2 3">DSM 16992</strain>
    </source>
</reference>
<gene>
    <name evidence="2" type="ORF">BIFCAT_00240</name>
</gene>
<evidence type="ECO:0000313" key="3">
    <source>
        <dbReference type="Proteomes" id="UP000003882"/>
    </source>
</evidence>
<feature type="transmembrane region" description="Helical" evidence="1">
    <location>
        <begin position="12"/>
        <end position="30"/>
    </location>
</feature>
<accession>B6XST4</accession>
<sequence>MPVRPTSLPSFRVFHTIAVVAVIGMPRLDISYRFDTESATAIIHIFVALTASLCNGACVAFIAIATRRNHLRCIEKRFA</sequence>
<keyword evidence="1" id="KW-0812">Transmembrane</keyword>
<evidence type="ECO:0000256" key="1">
    <source>
        <dbReference type="SAM" id="Phobius"/>
    </source>
</evidence>
<proteinExistence type="predicted"/>
<comment type="caution">
    <text evidence="2">The sequence shown here is derived from an EMBL/GenBank/DDBJ whole genome shotgun (WGS) entry which is preliminary data.</text>
</comment>
<protein>
    <submittedName>
        <fullName evidence="2">Uncharacterized protein</fullName>
    </submittedName>
</protein>
<dbReference type="AlphaFoldDB" id="B6XST4"/>
<keyword evidence="1" id="KW-1133">Transmembrane helix</keyword>
<keyword evidence="1" id="KW-0472">Membrane</keyword>
<reference evidence="2 3" key="2">
    <citation type="submission" date="2008-10" db="EMBL/GenBank/DDBJ databases">
        <authorList>
            <person name="Fulton L."/>
            <person name="Clifton S."/>
            <person name="Fulton B."/>
            <person name="Xu J."/>
            <person name="Minx P."/>
            <person name="Pepin K.H."/>
            <person name="Johnson M."/>
            <person name="Bhonagiri V."/>
            <person name="Nash W.E."/>
            <person name="Mardis E.R."/>
            <person name="Wilson R.K."/>
        </authorList>
    </citation>
    <scope>NUCLEOTIDE SEQUENCE [LARGE SCALE GENOMIC DNA]</scope>
    <source>
        <strain evidence="2 3">DSM 16992</strain>
    </source>
</reference>
<name>B6XST4_9BIFI</name>
<evidence type="ECO:0000313" key="2">
    <source>
        <dbReference type="EMBL" id="EEB22296.1"/>
    </source>
</evidence>